<gene>
    <name evidence="1" type="ORF">OG469_39530</name>
</gene>
<accession>A0ABZ1WJK4</accession>
<reference evidence="1 2" key="1">
    <citation type="submission" date="2022-10" db="EMBL/GenBank/DDBJ databases">
        <title>The complete genomes of actinobacterial strains from the NBC collection.</title>
        <authorList>
            <person name="Joergensen T.S."/>
            <person name="Alvarez Arevalo M."/>
            <person name="Sterndorff E.B."/>
            <person name="Faurdal D."/>
            <person name="Vuksanovic O."/>
            <person name="Mourched A.-S."/>
            <person name="Charusanti P."/>
            <person name="Shaw S."/>
            <person name="Blin K."/>
            <person name="Weber T."/>
        </authorList>
    </citation>
    <scope>NUCLEOTIDE SEQUENCE [LARGE SCALE GENOMIC DNA]</scope>
    <source>
        <strain evidence="1 2">NBC_01247</strain>
    </source>
</reference>
<dbReference type="PANTHER" id="PTHR42905:SF16">
    <property type="entry name" value="CARBOXYPHOSPHONOENOLPYRUVATE PHOSPHONOMUTASE-LIKE PROTEIN (AFU_ORTHOLOGUE AFUA_5G07230)"/>
    <property type="match status" value="1"/>
</dbReference>
<dbReference type="Proteomes" id="UP001432014">
    <property type="component" value="Chromosome"/>
</dbReference>
<evidence type="ECO:0000313" key="2">
    <source>
        <dbReference type="Proteomes" id="UP001432014"/>
    </source>
</evidence>
<keyword evidence="1" id="KW-0456">Lyase</keyword>
<proteinExistence type="predicted"/>
<dbReference type="InterPro" id="IPR015813">
    <property type="entry name" value="Pyrv/PenolPyrv_kinase-like_dom"/>
</dbReference>
<dbReference type="CDD" id="cd00377">
    <property type="entry name" value="ICL_PEPM"/>
    <property type="match status" value="1"/>
</dbReference>
<dbReference type="PANTHER" id="PTHR42905">
    <property type="entry name" value="PHOSPHOENOLPYRUVATE CARBOXYLASE"/>
    <property type="match status" value="1"/>
</dbReference>
<sequence>MTTFAALHRPGSPLLLPNAWDHASAAMLAEQGFAAIGTTSLGVAAAAGLPDGTAATREETLRLARRLGKEPFLVSVDVEGGFSDDPSEVAELAGELAAAGVAGINLEDGRADGSLAPVALHAAKITAVKAAAPGLFVNARTDTHWLGDHERETTGRLDAYQQAGADGVFVPGLAEPEGIADLVRHLGVPLNILHSPTGPAFPQLADLGVARVSLGSLLYRLALGAATAAALAVRAGRPATGPDTPVPSYAEVQRLVR</sequence>
<organism evidence="1 2">
    <name type="scientific">Kitasatospora herbaricolor</name>
    <dbReference type="NCBI Taxonomy" id="68217"/>
    <lineage>
        <taxon>Bacteria</taxon>
        <taxon>Bacillati</taxon>
        <taxon>Actinomycetota</taxon>
        <taxon>Actinomycetes</taxon>
        <taxon>Kitasatosporales</taxon>
        <taxon>Streptomycetaceae</taxon>
        <taxon>Kitasatospora</taxon>
    </lineage>
</organism>
<dbReference type="SUPFAM" id="SSF51621">
    <property type="entry name" value="Phosphoenolpyruvate/pyruvate domain"/>
    <property type="match status" value="1"/>
</dbReference>
<dbReference type="EMBL" id="CP108482">
    <property type="protein sequence ID" value="WUS61058.1"/>
    <property type="molecule type" value="Genomic_DNA"/>
</dbReference>
<keyword evidence="2" id="KW-1185">Reference proteome</keyword>
<evidence type="ECO:0000313" key="1">
    <source>
        <dbReference type="EMBL" id="WUS61058.1"/>
    </source>
</evidence>
<protein>
    <submittedName>
        <fullName evidence="1">Isocitrate lyase/phosphoenolpyruvate mutase family protein</fullName>
    </submittedName>
</protein>
<dbReference type="InterPro" id="IPR040442">
    <property type="entry name" value="Pyrv_kinase-like_dom_sf"/>
</dbReference>
<dbReference type="Gene3D" id="3.20.20.60">
    <property type="entry name" value="Phosphoenolpyruvate-binding domains"/>
    <property type="match status" value="1"/>
</dbReference>
<dbReference type="GO" id="GO:0016829">
    <property type="term" value="F:lyase activity"/>
    <property type="evidence" value="ECO:0007669"/>
    <property type="project" value="UniProtKB-KW"/>
</dbReference>
<dbReference type="Pfam" id="PF13714">
    <property type="entry name" value="PEP_mutase"/>
    <property type="match status" value="1"/>
</dbReference>
<dbReference type="InterPro" id="IPR039556">
    <property type="entry name" value="ICL/PEPM"/>
</dbReference>
<dbReference type="RefSeq" id="WP_329611718.1">
    <property type="nucleotide sequence ID" value="NZ_CP108482.1"/>
</dbReference>
<name>A0ABZ1WJK4_9ACTN</name>